<comment type="cofactor">
    <cofactor evidence="6">
        <name>Zn(2+)</name>
        <dbReference type="ChEBI" id="CHEBI:29105"/>
    </cofactor>
    <text evidence="6">Binds 1 zinc ion.</text>
</comment>
<evidence type="ECO:0000256" key="5">
    <source>
        <dbReference type="ARBA" id="ARBA00023049"/>
    </source>
</evidence>
<dbReference type="PANTHER" id="PTHR11804">
    <property type="entry name" value="PROTEASE M3 THIMET OLIGOPEPTIDASE-RELATED"/>
    <property type="match status" value="1"/>
</dbReference>
<dbReference type="PANTHER" id="PTHR11804:SF48">
    <property type="entry name" value="PUTATIVE-RELATED"/>
    <property type="match status" value="1"/>
</dbReference>
<dbReference type="InterPro" id="IPR045090">
    <property type="entry name" value="Pept_M3A_M3B"/>
</dbReference>
<dbReference type="GO" id="GO:0016787">
    <property type="term" value="F:hydrolase activity"/>
    <property type="evidence" value="ECO:0007669"/>
    <property type="project" value="UniProtKB-KW"/>
</dbReference>
<keyword evidence="9" id="KW-1185">Reference proteome</keyword>
<keyword evidence="1 6" id="KW-0645">Protease</keyword>
<dbReference type="Gene3D" id="1.10.1370.30">
    <property type="match status" value="1"/>
</dbReference>
<gene>
    <name evidence="8" type="ORF">ACFOOI_15580</name>
</gene>
<dbReference type="EC" id="3.4.-.-" evidence="8"/>
<evidence type="ECO:0000256" key="3">
    <source>
        <dbReference type="ARBA" id="ARBA00022801"/>
    </source>
</evidence>
<keyword evidence="5 6" id="KW-0482">Metalloprotease</keyword>
<evidence type="ECO:0000256" key="4">
    <source>
        <dbReference type="ARBA" id="ARBA00022833"/>
    </source>
</evidence>
<sequence>MSNRILKRKPRKFLGEEFVLDAWENLKPFYDNLIFRTVDTPENFEIWLKDRSELESYLSENMAWRYIKMTCDTANEENQKAYQFFVQEIQPNTAVYMDNLNKKTLQLAEKFPLTASGYDIMLRSIKKYVEIFREENIALDTQIQIKQTEYQSVTGSMTIEMDGEEITMPKAATYLQGINREKREEAWTKISDRRLQDKDKLDEIFNALRDLRHQEALNADFANFRDYMFAAMGRFDYTPADCFAFHDAVAETVVPLVDIMVSERKKSLGYEQLRPWDLKVDVAQRPGLKPFKDANDLLDKTEICFEKISPELAEYVKTMRAMGHFDLESRKGKAPGGYNYPLEEIGVPFIFMNATDSLRDLVTMVHEGGHAIHSFEVRNLPINAFRNPTMEVAELASMSMELISMEHWDVYFSDENELKRAKIEHLEDVLSTLPWIATVDKFQHWIYENPTHTIEERKAAWVKISGEFSDNVVDYDGLEKYKGYSWQRQLHIFEVPFYYIEYGMAQLGAISVWRNYKKDPETGLKNYLAALKLGYTKTIGEIYETAGIKFDFSKAYIAELMDFVKGELDLLRK</sequence>
<reference evidence="9" key="1">
    <citation type="journal article" date="2019" name="Int. J. Syst. Evol. Microbiol.">
        <title>The Global Catalogue of Microorganisms (GCM) 10K type strain sequencing project: providing services to taxonomists for standard genome sequencing and annotation.</title>
        <authorList>
            <consortium name="The Broad Institute Genomics Platform"/>
            <consortium name="The Broad Institute Genome Sequencing Center for Infectious Disease"/>
            <person name="Wu L."/>
            <person name="Ma J."/>
        </authorList>
    </citation>
    <scope>NUCLEOTIDE SEQUENCE [LARGE SCALE GENOMIC DNA]</scope>
    <source>
        <strain evidence="9">CECT 7956</strain>
    </source>
</reference>
<evidence type="ECO:0000313" key="8">
    <source>
        <dbReference type="EMBL" id="MFC3812081.1"/>
    </source>
</evidence>
<keyword evidence="3 6" id="KW-0378">Hydrolase</keyword>
<comment type="similarity">
    <text evidence="6">Belongs to the peptidase M3 family.</text>
</comment>
<organism evidence="8 9">
    <name type="scientific">Lacihabitans lacunae</name>
    <dbReference type="NCBI Taxonomy" id="1028214"/>
    <lineage>
        <taxon>Bacteria</taxon>
        <taxon>Pseudomonadati</taxon>
        <taxon>Bacteroidota</taxon>
        <taxon>Cytophagia</taxon>
        <taxon>Cytophagales</taxon>
        <taxon>Leadbetterellaceae</taxon>
        <taxon>Lacihabitans</taxon>
    </lineage>
</organism>
<evidence type="ECO:0000256" key="1">
    <source>
        <dbReference type="ARBA" id="ARBA00022670"/>
    </source>
</evidence>
<protein>
    <submittedName>
        <fullName evidence="8">M3 family oligoendopeptidase</fullName>
        <ecNumber evidence="8">3.4.-.-</ecNumber>
    </submittedName>
</protein>
<dbReference type="Pfam" id="PF01432">
    <property type="entry name" value="Peptidase_M3"/>
    <property type="match status" value="1"/>
</dbReference>
<comment type="caution">
    <text evidence="8">The sequence shown here is derived from an EMBL/GenBank/DDBJ whole genome shotgun (WGS) entry which is preliminary data.</text>
</comment>
<proteinExistence type="inferred from homology"/>
<dbReference type="RefSeq" id="WP_379838943.1">
    <property type="nucleotide sequence ID" value="NZ_JBHRYQ010000001.1"/>
</dbReference>
<feature type="domain" description="Peptidase M3A/M3B catalytic" evidence="7">
    <location>
        <begin position="178"/>
        <end position="560"/>
    </location>
</feature>
<dbReference type="EMBL" id="JBHRYQ010000001">
    <property type="protein sequence ID" value="MFC3812081.1"/>
    <property type="molecule type" value="Genomic_DNA"/>
</dbReference>
<accession>A0ABV7YYP4</accession>
<keyword evidence="2 6" id="KW-0479">Metal-binding</keyword>
<dbReference type="Proteomes" id="UP001595616">
    <property type="component" value="Unassembled WGS sequence"/>
</dbReference>
<evidence type="ECO:0000256" key="2">
    <source>
        <dbReference type="ARBA" id="ARBA00022723"/>
    </source>
</evidence>
<evidence type="ECO:0000256" key="6">
    <source>
        <dbReference type="RuleBase" id="RU003435"/>
    </source>
</evidence>
<evidence type="ECO:0000313" key="9">
    <source>
        <dbReference type="Proteomes" id="UP001595616"/>
    </source>
</evidence>
<dbReference type="CDD" id="cd09606">
    <property type="entry name" value="M3B_PepF"/>
    <property type="match status" value="1"/>
</dbReference>
<keyword evidence="4 6" id="KW-0862">Zinc</keyword>
<evidence type="ECO:0000259" key="7">
    <source>
        <dbReference type="Pfam" id="PF01432"/>
    </source>
</evidence>
<dbReference type="InterPro" id="IPR001567">
    <property type="entry name" value="Pept_M3A_M3B_dom"/>
</dbReference>
<name>A0ABV7YYP4_9BACT</name>
<dbReference type="InterPro" id="IPR011976">
    <property type="entry name" value="Pept_M3B_oligopep-rel"/>
</dbReference>
<dbReference type="SUPFAM" id="SSF55486">
    <property type="entry name" value="Metalloproteases ('zincins'), catalytic domain"/>
    <property type="match status" value="1"/>
</dbReference>
<dbReference type="NCBIfam" id="TIGR02289">
    <property type="entry name" value="M3_not_pepF"/>
    <property type="match status" value="1"/>
</dbReference>